<evidence type="ECO:0000256" key="2">
    <source>
        <dbReference type="ARBA" id="ARBA00023027"/>
    </source>
</evidence>
<dbReference type="InterPro" id="IPR003140">
    <property type="entry name" value="PLipase/COase/thioEstase"/>
</dbReference>
<accession>A0A1A9VK84</accession>
<dbReference type="Proteomes" id="UP000078200">
    <property type="component" value="Unassembled WGS sequence"/>
</dbReference>
<dbReference type="InterPro" id="IPR029058">
    <property type="entry name" value="AB_hydrolase_fold"/>
</dbReference>
<dbReference type="AlphaFoldDB" id="A0A1A9VK84"/>
<dbReference type="STRING" id="7395.A0A1A9VK84"/>
<evidence type="ECO:0000313" key="4">
    <source>
        <dbReference type="EnsemblMetazoa" id="GAUT039678-PA"/>
    </source>
</evidence>
<keyword evidence="2" id="KW-0520">NAD</keyword>
<sequence>MIELKGQEICVGGNKKNLIIFLHGWGSSGDNFIHLAKVMSKFLPESYFVAPNAPFEREIGDGYQWFSLEDRSEEALYNGVKNATSIINHFIDTKLKELNLKDTQLSLVGFSQGAMLAIHTALTRSQSCASVVAYSDGDDVMERYGDCLQNVKWFGYLSATSVYGDYSGNWVNEESETKPIEIRGEKRLRSEKKWLNSKLPVHIFRLAGIYGPGRNVLIDLQLGKAKNVKKEGHFFSRIHVEDISNILFSSMQNIKPGEIYNCADDSPTTQSEVIMCAAKLLNVSPPEPIELPDYAQSFYLGSKKVSGIREFACKKN</sequence>
<dbReference type="SUPFAM" id="SSF53474">
    <property type="entry name" value="alpha/beta-Hydrolases"/>
    <property type="match status" value="1"/>
</dbReference>
<feature type="domain" description="Phospholipase/carboxylesterase/thioesterase" evidence="3">
    <location>
        <begin position="13"/>
        <end position="135"/>
    </location>
</feature>
<name>A0A1A9VK84_GLOAU</name>
<proteinExistence type="inferred from homology"/>
<keyword evidence="5" id="KW-1185">Reference proteome</keyword>
<dbReference type="InterPro" id="IPR036291">
    <property type="entry name" value="NAD(P)-bd_dom_sf"/>
</dbReference>
<dbReference type="Gene3D" id="3.40.50.720">
    <property type="entry name" value="NAD(P)-binding Rossmann-like Domain"/>
    <property type="match status" value="1"/>
</dbReference>
<evidence type="ECO:0000259" key="3">
    <source>
        <dbReference type="Pfam" id="PF02230"/>
    </source>
</evidence>
<dbReference type="GO" id="GO:0016787">
    <property type="term" value="F:hydrolase activity"/>
    <property type="evidence" value="ECO:0007669"/>
    <property type="project" value="InterPro"/>
</dbReference>
<evidence type="ECO:0000313" key="5">
    <source>
        <dbReference type="Proteomes" id="UP000078200"/>
    </source>
</evidence>
<protein>
    <recommendedName>
        <fullName evidence="3">Phospholipase/carboxylesterase/thioesterase domain-containing protein</fullName>
    </recommendedName>
</protein>
<evidence type="ECO:0000256" key="1">
    <source>
        <dbReference type="ARBA" id="ARBA00007637"/>
    </source>
</evidence>
<dbReference type="SUPFAM" id="SSF51735">
    <property type="entry name" value="NAD(P)-binding Rossmann-fold domains"/>
    <property type="match status" value="1"/>
</dbReference>
<dbReference type="PANTHER" id="PTHR43574">
    <property type="entry name" value="EPIMERASE-RELATED"/>
    <property type="match status" value="1"/>
</dbReference>
<dbReference type="Pfam" id="PF02230">
    <property type="entry name" value="Abhydrolase_2"/>
    <property type="match status" value="1"/>
</dbReference>
<comment type="similarity">
    <text evidence="1">Belongs to the NAD(P)-dependent epimerase/dehydratase family.</text>
</comment>
<dbReference type="EnsemblMetazoa" id="GAUT039678-RA">
    <property type="protein sequence ID" value="GAUT039678-PA"/>
    <property type="gene ID" value="GAUT039678"/>
</dbReference>
<organism evidence="4 5">
    <name type="scientific">Glossina austeni</name>
    <name type="common">Savannah tsetse fly</name>
    <dbReference type="NCBI Taxonomy" id="7395"/>
    <lineage>
        <taxon>Eukaryota</taxon>
        <taxon>Metazoa</taxon>
        <taxon>Ecdysozoa</taxon>
        <taxon>Arthropoda</taxon>
        <taxon>Hexapoda</taxon>
        <taxon>Insecta</taxon>
        <taxon>Pterygota</taxon>
        <taxon>Neoptera</taxon>
        <taxon>Endopterygota</taxon>
        <taxon>Diptera</taxon>
        <taxon>Brachycera</taxon>
        <taxon>Muscomorpha</taxon>
        <taxon>Hippoboscoidea</taxon>
        <taxon>Glossinidae</taxon>
        <taxon>Glossina</taxon>
    </lineage>
</organism>
<dbReference type="VEuPathDB" id="VectorBase:GAUT039678"/>
<reference evidence="4" key="1">
    <citation type="submission" date="2020-05" db="UniProtKB">
        <authorList>
            <consortium name="EnsemblMetazoa"/>
        </authorList>
    </citation>
    <scope>IDENTIFICATION</scope>
    <source>
        <strain evidence="4">TTRI</strain>
    </source>
</reference>